<reference evidence="1" key="1">
    <citation type="submission" date="2006-10" db="EMBL/GenBank/DDBJ databases">
        <authorList>
            <person name="Amadeo P."/>
            <person name="Zhao Q."/>
            <person name="Wortman J."/>
            <person name="Fraser-Liggett C."/>
            <person name="Carlton J."/>
        </authorList>
    </citation>
    <scope>NUCLEOTIDE SEQUENCE</scope>
    <source>
        <strain evidence="1">G3</strain>
    </source>
</reference>
<name>A2E4U2_TRIV3</name>
<keyword evidence="2" id="KW-1185">Reference proteome</keyword>
<accession>A2E4U2</accession>
<gene>
    <name evidence="1" type="ORF">TVAG_160870</name>
</gene>
<proteinExistence type="predicted"/>
<evidence type="ECO:0000313" key="1">
    <source>
        <dbReference type="EMBL" id="EAY12281.1"/>
    </source>
</evidence>
<evidence type="ECO:0000313" key="2">
    <source>
        <dbReference type="Proteomes" id="UP000001542"/>
    </source>
</evidence>
<protein>
    <submittedName>
        <fullName evidence="1">Uncharacterized protein</fullName>
    </submittedName>
</protein>
<dbReference type="InParanoid" id="A2E4U2"/>
<dbReference type="AlphaFoldDB" id="A2E4U2"/>
<dbReference type="VEuPathDB" id="TrichDB:TVAG_160870"/>
<dbReference type="VEuPathDB" id="TrichDB:TVAGG3_0227860"/>
<dbReference type="KEGG" id="tva:4770233"/>
<reference evidence="1" key="2">
    <citation type="journal article" date="2007" name="Science">
        <title>Draft genome sequence of the sexually transmitted pathogen Trichomonas vaginalis.</title>
        <authorList>
            <person name="Carlton J.M."/>
            <person name="Hirt R.P."/>
            <person name="Silva J.C."/>
            <person name="Delcher A.L."/>
            <person name="Schatz M."/>
            <person name="Zhao Q."/>
            <person name="Wortman J.R."/>
            <person name="Bidwell S.L."/>
            <person name="Alsmark U.C.M."/>
            <person name="Besteiro S."/>
            <person name="Sicheritz-Ponten T."/>
            <person name="Noel C.J."/>
            <person name="Dacks J.B."/>
            <person name="Foster P.G."/>
            <person name="Simillion C."/>
            <person name="Van de Peer Y."/>
            <person name="Miranda-Saavedra D."/>
            <person name="Barton G.J."/>
            <person name="Westrop G.D."/>
            <person name="Mueller S."/>
            <person name="Dessi D."/>
            <person name="Fiori P.L."/>
            <person name="Ren Q."/>
            <person name="Paulsen I."/>
            <person name="Zhang H."/>
            <person name="Bastida-Corcuera F.D."/>
            <person name="Simoes-Barbosa A."/>
            <person name="Brown M.T."/>
            <person name="Hayes R.D."/>
            <person name="Mukherjee M."/>
            <person name="Okumura C.Y."/>
            <person name="Schneider R."/>
            <person name="Smith A.J."/>
            <person name="Vanacova S."/>
            <person name="Villalvazo M."/>
            <person name="Haas B.J."/>
            <person name="Pertea M."/>
            <person name="Feldblyum T.V."/>
            <person name="Utterback T.R."/>
            <person name="Shu C.L."/>
            <person name="Osoegawa K."/>
            <person name="de Jong P.J."/>
            <person name="Hrdy I."/>
            <person name="Horvathova L."/>
            <person name="Zubacova Z."/>
            <person name="Dolezal P."/>
            <person name="Malik S.B."/>
            <person name="Logsdon J.M. Jr."/>
            <person name="Henze K."/>
            <person name="Gupta A."/>
            <person name="Wang C.C."/>
            <person name="Dunne R.L."/>
            <person name="Upcroft J.A."/>
            <person name="Upcroft P."/>
            <person name="White O."/>
            <person name="Salzberg S.L."/>
            <person name="Tang P."/>
            <person name="Chiu C.-H."/>
            <person name="Lee Y.-S."/>
            <person name="Embley T.M."/>
            <person name="Coombs G.H."/>
            <person name="Mottram J.C."/>
            <person name="Tachezy J."/>
            <person name="Fraser-Liggett C.M."/>
            <person name="Johnson P.J."/>
        </authorList>
    </citation>
    <scope>NUCLEOTIDE SEQUENCE [LARGE SCALE GENOMIC DNA]</scope>
    <source>
        <strain evidence="1">G3</strain>
    </source>
</reference>
<sequence length="108" mass="11867">MEQASLNDLGQAIINLSKSNHFYAQIVDSSLQSIKAFIVPGQNFDQVPNPSDPKNLPPQISQAQTIQPMMQPVQGPIYGQNLLAPMMGNQPYMAAATGNIPFLYHQQQ</sequence>
<dbReference type="Proteomes" id="UP000001542">
    <property type="component" value="Unassembled WGS sequence"/>
</dbReference>
<dbReference type="RefSeq" id="XP_001324504.1">
    <property type="nucleotide sequence ID" value="XM_001324469.1"/>
</dbReference>
<organism evidence="1 2">
    <name type="scientific">Trichomonas vaginalis (strain ATCC PRA-98 / G3)</name>
    <dbReference type="NCBI Taxonomy" id="412133"/>
    <lineage>
        <taxon>Eukaryota</taxon>
        <taxon>Metamonada</taxon>
        <taxon>Parabasalia</taxon>
        <taxon>Trichomonadida</taxon>
        <taxon>Trichomonadidae</taxon>
        <taxon>Trichomonas</taxon>
    </lineage>
</organism>
<dbReference type="EMBL" id="DS113304">
    <property type="protein sequence ID" value="EAY12281.1"/>
    <property type="molecule type" value="Genomic_DNA"/>
</dbReference>